<evidence type="ECO:0000256" key="2">
    <source>
        <dbReference type="ARBA" id="ARBA00010905"/>
    </source>
</evidence>
<gene>
    <name evidence="9" type="ORF">A6R68_03134</name>
</gene>
<comment type="caution">
    <text evidence="9">The sequence shown here is derived from an EMBL/GenBank/DDBJ whole genome shotgun (WGS) entry which is preliminary data.</text>
</comment>
<dbReference type="Proteomes" id="UP000092124">
    <property type="component" value="Unassembled WGS sequence"/>
</dbReference>
<protein>
    <recommendedName>
        <fullName evidence="8">ILEI/PANDER domain-containing protein</fullName>
    </recommendedName>
</protein>
<proteinExistence type="inferred from homology"/>
<feature type="non-terminal residue" evidence="9">
    <location>
        <position position="69"/>
    </location>
</feature>
<dbReference type="InterPro" id="IPR039477">
    <property type="entry name" value="ILEI/PANDER_dom"/>
</dbReference>
<dbReference type="PANTHER" id="PTHR14592">
    <property type="entry name" value="UNCHARACTERIZED FAM3"/>
    <property type="match status" value="1"/>
</dbReference>
<dbReference type="AlphaFoldDB" id="A0A1A6GQ56"/>
<evidence type="ECO:0000313" key="9">
    <source>
        <dbReference type="EMBL" id="OBS68326.1"/>
    </source>
</evidence>
<evidence type="ECO:0000256" key="1">
    <source>
        <dbReference type="ARBA" id="ARBA00004613"/>
    </source>
</evidence>
<evidence type="ECO:0000259" key="8">
    <source>
        <dbReference type="Pfam" id="PF15711"/>
    </source>
</evidence>
<dbReference type="InterPro" id="IPR039220">
    <property type="entry name" value="FAM3"/>
</dbReference>
<comment type="subcellular location">
    <subcellularLocation>
        <location evidence="1">Secreted</location>
    </subcellularLocation>
</comment>
<keyword evidence="3" id="KW-0964">Secreted</keyword>
<name>A0A1A6GQ56_NEOLE</name>
<evidence type="ECO:0000256" key="3">
    <source>
        <dbReference type="ARBA" id="ARBA00022525"/>
    </source>
</evidence>
<reference evidence="9 10" key="1">
    <citation type="submission" date="2016-06" db="EMBL/GenBank/DDBJ databases">
        <title>The Draft Genome Sequence and Annotation of the Desert Woodrat Neotoma lepida.</title>
        <authorList>
            <person name="Campbell M."/>
            <person name="Oakeson K.F."/>
            <person name="Yandell M."/>
            <person name="Halpert J.R."/>
            <person name="Dearing D."/>
        </authorList>
    </citation>
    <scope>NUCLEOTIDE SEQUENCE [LARGE SCALE GENOMIC DNA]</scope>
    <source>
        <strain evidence="9">417</strain>
        <tissue evidence="9">Liver</tissue>
    </source>
</reference>
<evidence type="ECO:0000256" key="5">
    <source>
        <dbReference type="ARBA" id="ARBA00022734"/>
    </source>
</evidence>
<dbReference type="Pfam" id="PF15711">
    <property type="entry name" value="ILEI"/>
    <property type="match status" value="1"/>
</dbReference>
<feature type="domain" description="ILEI/PANDER" evidence="8">
    <location>
        <begin position="1"/>
        <end position="33"/>
    </location>
</feature>
<dbReference type="STRING" id="56216.A0A1A6GQ56"/>
<organism evidence="9 10">
    <name type="scientific">Neotoma lepida</name>
    <name type="common">Desert woodrat</name>
    <dbReference type="NCBI Taxonomy" id="56216"/>
    <lineage>
        <taxon>Eukaryota</taxon>
        <taxon>Metazoa</taxon>
        <taxon>Chordata</taxon>
        <taxon>Craniata</taxon>
        <taxon>Vertebrata</taxon>
        <taxon>Euteleostomi</taxon>
        <taxon>Mammalia</taxon>
        <taxon>Eutheria</taxon>
        <taxon>Euarchontoglires</taxon>
        <taxon>Glires</taxon>
        <taxon>Rodentia</taxon>
        <taxon>Myomorpha</taxon>
        <taxon>Muroidea</taxon>
        <taxon>Cricetidae</taxon>
        <taxon>Neotominae</taxon>
        <taxon>Neotoma</taxon>
    </lineage>
</organism>
<dbReference type="GO" id="GO:0005576">
    <property type="term" value="C:extracellular region"/>
    <property type="evidence" value="ECO:0007669"/>
    <property type="project" value="UniProtKB-SubCell"/>
</dbReference>
<keyword evidence="10" id="KW-1185">Reference proteome</keyword>
<evidence type="ECO:0000256" key="4">
    <source>
        <dbReference type="ARBA" id="ARBA00022729"/>
    </source>
</evidence>
<dbReference type="PROSITE" id="PS52031">
    <property type="entry name" value="GG_LECTIN"/>
    <property type="match status" value="1"/>
</dbReference>
<dbReference type="GO" id="GO:0030246">
    <property type="term" value="F:carbohydrate binding"/>
    <property type="evidence" value="ECO:0007669"/>
    <property type="project" value="UniProtKB-UniRule"/>
</dbReference>
<keyword evidence="4" id="KW-0732">Signal</keyword>
<dbReference type="OrthoDB" id="440755at2759"/>
<evidence type="ECO:0000256" key="6">
    <source>
        <dbReference type="ARBA" id="ARBA00023157"/>
    </source>
</evidence>
<comment type="similarity">
    <text evidence="2">Belongs to the FAM3 family.</text>
</comment>
<sequence>MNDKIRMIFSNLGSSYANQLGFRDSWVFLGAKDLKSKSPFEQFLKNNPETNKYEGWPELLELEGCVPRK</sequence>
<keyword evidence="6" id="KW-1015">Disulfide bond</keyword>
<dbReference type="EMBL" id="LZPO01075970">
    <property type="protein sequence ID" value="OBS68326.1"/>
    <property type="molecule type" value="Genomic_DNA"/>
</dbReference>
<evidence type="ECO:0000313" key="10">
    <source>
        <dbReference type="Proteomes" id="UP000092124"/>
    </source>
</evidence>
<accession>A0A1A6GQ56</accession>
<keyword evidence="5 7" id="KW-0430">Lectin</keyword>
<evidence type="ECO:0000256" key="7">
    <source>
        <dbReference type="PROSITE-ProRule" id="PRU01375"/>
    </source>
</evidence>